<gene>
    <name evidence="1" type="ORF">HAX54_030743</name>
</gene>
<proteinExistence type="predicted"/>
<reference evidence="1 2" key="1">
    <citation type="journal article" date="2021" name="BMC Genomics">
        <title>Datura genome reveals duplications of psychoactive alkaloid biosynthetic genes and high mutation rate following tissue culture.</title>
        <authorList>
            <person name="Rajewski A."/>
            <person name="Carter-House D."/>
            <person name="Stajich J."/>
            <person name="Litt A."/>
        </authorList>
    </citation>
    <scope>NUCLEOTIDE SEQUENCE [LARGE SCALE GENOMIC DNA]</scope>
    <source>
        <strain evidence="1">AR-01</strain>
    </source>
</reference>
<name>A0ABS8V9I4_DATST</name>
<dbReference type="PROSITE" id="PS51257">
    <property type="entry name" value="PROKAR_LIPOPROTEIN"/>
    <property type="match status" value="1"/>
</dbReference>
<sequence>MGHYCDRRLIKSMDDHQLASPSGGGWIGCNSRIRRINETCTATIAEIRSSKRRKTTNYVQFSSTFNLSNPFPSPRNHCGDPLEAAHEITVAVQLRRHRVRCPNDYGKGEFSLTLEILGSDLLVPGNYERSHSNVGSYKGDVILLYHSIFMIYNPMDALIRRAEVDELMGWFEAGICVVLPKRSRISHLKFKPPNSN</sequence>
<accession>A0ABS8V9I4</accession>
<dbReference type="EMBL" id="JACEIK010003863">
    <property type="protein sequence ID" value="MCD9643341.1"/>
    <property type="molecule type" value="Genomic_DNA"/>
</dbReference>
<evidence type="ECO:0000313" key="1">
    <source>
        <dbReference type="EMBL" id="MCD9643341.1"/>
    </source>
</evidence>
<protein>
    <submittedName>
        <fullName evidence="1">Uncharacterized protein</fullName>
    </submittedName>
</protein>
<evidence type="ECO:0000313" key="2">
    <source>
        <dbReference type="Proteomes" id="UP000823775"/>
    </source>
</evidence>
<keyword evidence="2" id="KW-1185">Reference proteome</keyword>
<dbReference type="Proteomes" id="UP000823775">
    <property type="component" value="Unassembled WGS sequence"/>
</dbReference>
<comment type="caution">
    <text evidence="1">The sequence shown here is derived from an EMBL/GenBank/DDBJ whole genome shotgun (WGS) entry which is preliminary data.</text>
</comment>
<organism evidence="1 2">
    <name type="scientific">Datura stramonium</name>
    <name type="common">Jimsonweed</name>
    <name type="synonym">Common thornapple</name>
    <dbReference type="NCBI Taxonomy" id="4076"/>
    <lineage>
        <taxon>Eukaryota</taxon>
        <taxon>Viridiplantae</taxon>
        <taxon>Streptophyta</taxon>
        <taxon>Embryophyta</taxon>
        <taxon>Tracheophyta</taxon>
        <taxon>Spermatophyta</taxon>
        <taxon>Magnoliopsida</taxon>
        <taxon>eudicotyledons</taxon>
        <taxon>Gunneridae</taxon>
        <taxon>Pentapetalae</taxon>
        <taxon>asterids</taxon>
        <taxon>lamiids</taxon>
        <taxon>Solanales</taxon>
        <taxon>Solanaceae</taxon>
        <taxon>Solanoideae</taxon>
        <taxon>Datureae</taxon>
        <taxon>Datura</taxon>
    </lineage>
</organism>